<dbReference type="RefSeq" id="WP_090846805.1">
    <property type="nucleotide sequence ID" value="NZ_FMZL01000014.1"/>
</dbReference>
<dbReference type="Gene3D" id="1.10.10.1140">
    <property type="entry name" value="Glutamine-dependent NAD+ synthetase, C-terminal domain"/>
    <property type="match status" value="1"/>
</dbReference>
<dbReference type="SUPFAM" id="SSF56317">
    <property type="entry name" value="Carbon-nitrogen hydrolase"/>
    <property type="match status" value="1"/>
</dbReference>
<evidence type="ECO:0000256" key="7">
    <source>
        <dbReference type="HAMAP-Rule" id="MF_02090"/>
    </source>
</evidence>
<feature type="binding site" evidence="7">
    <location>
        <position position="199"/>
    </location>
    <ligand>
        <name>L-glutamine</name>
        <dbReference type="ChEBI" id="CHEBI:58359"/>
    </ligand>
</feature>
<feature type="active site" description="Proton acceptor; for glutaminase activity" evidence="7">
    <location>
        <position position="47"/>
    </location>
</feature>
<organism evidence="11 12">
    <name type="scientific">Parafannyhessea umbonata</name>
    <dbReference type="NCBI Taxonomy" id="604330"/>
    <lineage>
        <taxon>Bacteria</taxon>
        <taxon>Bacillati</taxon>
        <taxon>Actinomycetota</taxon>
        <taxon>Coriobacteriia</taxon>
        <taxon>Coriobacteriales</taxon>
        <taxon>Atopobiaceae</taxon>
        <taxon>Parafannyhessea</taxon>
    </lineage>
</organism>
<comment type="similarity">
    <text evidence="9">Belongs to the NAD synthetase family.</text>
</comment>
<feature type="binding site" evidence="7">
    <location>
        <position position="470"/>
    </location>
    <ligand>
        <name>deamido-NAD(+)</name>
        <dbReference type="ChEBI" id="CHEBI:58437"/>
        <note>ligand shared between two neighboring subunits</note>
    </ligand>
</feature>
<feature type="binding site" evidence="7">
    <location>
        <position position="122"/>
    </location>
    <ligand>
        <name>L-glutamine</name>
        <dbReference type="ChEBI" id="CHEBI:58359"/>
    </ligand>
</feature>
<comment type="catalytic activity">
    <reaction evidence="7 8">
        <text>deamido-NAD(+) + L-glutamine + ATP + H2O = L-glutamate + AMP + diphosphate + NAD(+) + H(+)</text>
        <dbReference type="Rhea" id="RHEA:24384"/>
        <dbReference type="ChEBI" id="CHEBI:15377"/>
        <dbReference type="ChEBI" id="CHEBI:15378"/>
        <dbReference type="ChEBI" id="CHEBI:29985"/>
        <dbReference type="ChEBI" id="CHEBI:30616"/>
        <dbReference type="ChEBI" id="CHEBI:33019"/>
        <dbReference type="ChEBI" id="CHEBI:57540"/>
        <dbReference type="ChEBI" id="CHEBI:58359"/>
        <dbReference type="ChEBI" id="CHEBI:58437"/>
        <dbReference type="ChEBI" id="CHEBI:456215"/>
        <dbReference type="EC" id="6.3.5.1"/>
    </reaction>
</comment>
<dbReference type="InterPro" id="IPR014445">
    <property type="entry name" value="Gln-dep_NAD_synthase"/>
</dbReference>
<dbReference type="Pfam" id="PF00795">
    <property type="entry name" value="CN_hydrolase"/>
    <property type="match status" value="1"/>
</dbReference>
<sequence>MQDGFVKVAARTPQVRVADVDFNVKAVVQEVRESFSLDGARVIVLPELALTGYTCEDLFWQDALLDAAEKGVADVARATSRVDALVLVGAPVRAGGKLYNCAVVLSRGRVLGIVPKRHIPNYNEFYEARHFCAGPLDVTRVDFAGQRDVPFGARQLFACDSVRNLVVAAEVCEDLWVPEPPSIAHALAGATVLCNLSASNAIVGKAAYRKSLVSGQSARLVAGYVYCSAGWGESTQDLVFSAHDIVAENGSVLAEGRPFREARATSEVDVDMLAAERRRLSTFVTAPTGEAAGYVVTPFSLEAEPTDLTRWVDPHPFVPSDAAQRSARCEDVLSIQSYGLAKRMAHTRSKAAVIGVSGGLDSTLALLVTARAFDVLGMDHAGIVAVTMPGFGTTERTHGNSEVLADALGATLREVSITKAVRQHFADIGHDERDHSVTYENAQARERTQILMDVANQVGGLVVGTGDLSELALGWATYNADHMSMYGVNASVPKTLVRHLVRYVADTTESDALSEVLLDVLDTPVSPELLPAEEDGTIAQRTEDLVGPYELHDFFLYQVLRRGFPPRKVYRLARYALGDSYDDETILAWLRTFYRRFFSQQFKRSCLPDGPKVGSAAVSPRGDLRMPSDACSTLWLAELDKLA</sequence>
<dbReference type="UniPathway" id="UPA00253">
    <property type="reaction ID" value="UER00334"/>
</dbReference>
<dbReference type="STRING" id="604330.SAMN04489857_2094"/>
<dbReference type="InterPro" id="IPR014729">
    <property type="entry name" value="Rossmann-like_a/b/a_fold"/>
</dbReference>
<proteinExistence type="inferred from homology"/>
<keyword evidence="3 7" id="KW-0436">Ligase</keyword>
<dbReference type="EC" id="6.3.5.1" evidence="7 8"/>
<dbReference type="Pfam" id="PF02540">
    <property type="entry name" value="NAD_synthase"/>
    <property type="match status" value="1"/>
</dbReference>
<dbReference type="GO" id="GO:0008795">
    <property type="term" value="F:NAD+ synthase activity"/>
    <property type="evidence" value="ECO:0007669"/>
    <property type="project" value="UniProtKB-UniRule"/>
</dbReference>
<feature type="binding site" evidence="7">
    <location>
        <position position="603"/>
    </location>
    <ligand>
        <name>deamido-NAD(+)</name>
        <dbReference type="ChEBI" id="CHEBI:58437"/>
        <note>ligand shared between two neighboring subunits</note>
    </ligand>
</feature>
<feature type="binding site" evidence="7">
    <location>
        <position position="205"/>
    </location>
    <ligand>
        <name>L-glutamine</name>
        <dbReference type="ChEBI" id="CHEBI:58359"/>
    </ligand>
</feature>
<feature type="binding site" evidence="7">
    <location>
        <begin position="475"/>
        <end position="478"/>
    </location>
    <ligand>
        <name>deamido-NAD(+)</name>
        <dbReference type="ChEBI" id="CHEBI:58437"/>
        <note>ligand shared between two neighboring subunits</note>
    </ligand>
</feature>
<name>A0A1G6LH43_9ACTN</name>
<dbReference type="InterPro" id="IPR003010">
    <property type="entry name" value="C-N_Hydrolase"/>
</dbReference>
<feature type="active site" description="Nucleophile; for glutaminase activity" evidence="7">
    <location>
        <position position="172"/>
    </location>
</feature>
<gene>
    <name evidence="7" type="primary">nadE</name>
    <name evidence="11" type="ORF">SAMN04487824_11418</name>
</gene>
<comment type="function">
    <text evidence="7">Catalyzes the ATP-dependent amidation of deamido-NAD to form NAD. Uses L-glutamine as a nitrogen source.</text>
</comment>
<evidence type="ECO:0000256" key="4">
    <source>
        <dbReference type="ARBA" id="ARBA00022741"/>
    </source>
</evidence>
<dbReference type="CDD" id="cd00553">
    <property type="entry name" value="NAD_synthase"/>
    <property type="match status" value="1"/>
</dbReference>
<dbReference type="InterPro" id="IPR022310">
    <property type="entry name" value="NAD/GMP_synthase"/>
</dbReference>
<evidence type="ECO:0000256" key="6">
    <source>
        <dbReference type="ARBA" id="ARBA00023027"/>
    </source>
</evidence>
<evidence type="ECO:0000256" key="2">
    <source>
        <dbReference type="ARBA" id="ARBA00007145"/>
    </source>
</evidence>
<keyword evidence="5 7" id="KW-0067">ATP-binding</keyword>
<evidence type="ECO:0000256" key="1">
    <source>
        <dbReference type="ARBA" id="ARBA00005188"/>
    </source>
</evidence>
<comment type="similarity">
    <text evidence="2 7 8">In the C-terminal section; belongs to the NAD synthetase family.</text>
</comment>
<dbReference type="PROSITE" id="PS50263">
    <property type="entry name" value="CN_HYDROLASE"/>
    <property type="match status" value="1"/>
</dbReference>
<dbReference type="PANTHER" id="PTHR23090:SF9">
    <property type="entry name" value="GLUTAMINE-DEPENDENT NAD(+) SYNTHETASE"/>
    <property type="match status" value="1"/>
</dbReference>
<comment type="pathway">
    <text evidence="1 7 8">Cofactor biosynthesis; NAD(+) biosynthesis; NAD(+) from deamido-NAD(+) (L-Gln route): step 1/1.</text>
</comment>
<keyword evidence="6 7" id="KW-0520">NAD</keyword>
<dbReference type="AlphaFoldDB" id="A0A1G6LH43"/>
<evidence type="ECO:0000256" key="3">
    <source>
        <dbReference type="ARBA" id="ARBA00022598"/>
    </source>
</evidence>
<dbReference type="CDD" id="cd07570">
    <property type="entry name" value="GAT_Gln-NAD-synth"/>
    <property type="match status" value="1"/>
</dbReference>
<dbReference type="GO" id="GO:0003952">
    <property type="term" value="F:NAD+ synthase (glutamine-hydrolyzing) activity"/>
    <property type="evidence" value="ECO:0007669"/>
    <property type="project" value="UniProtKB-UniRule"/>
</dbReference>
<dbReference type="GO" id="GO:0005737">
    <property type="term" value="C:cytoplasm"/>
    <property type="evidence" value="ECO:0007669"/>
    <property type="project" value="InterPro"/>
</dbReference>
<dbReference type="NCBIfam" id="TIGR00552">
    <property type="entry name" value="nadE"/>
    <property type="match status" value="1"/>
</dbReference>
<dbReference type="InterPro" id="IPR003694">
    <property type="entry name" value="NAD_synthase"/>
</dbReference>
<dbReference type="EMBL" id="FMZL01000014">
    <property type="protein sequence ID" value="SDC42493.1"/>
    <property type="molecule type" value="Genomic_DNA"/>
</dbReference>
<reference evidence="12" key="1">
    <citation type="submission" date="2016-10" db="EMBL/GenBank/DDBJ databases">
        <authorList>
            <person name="Varghese N."/>
            <person name="Submissions S."/>
        </authorList>
    </citation>
    <scope>NUCLEOTIDE SEQUENCE [LARGE SCALE GENOMIC DNA]</scope>
    <source>
        <strain evidence="12">DSM 22619</strain>
    </source>
</reference>
<protein>
    <recommendedName>
        <fullName evidence="7 8">Glutamine-dependent NAD(+) synthetase</fullName>
        <ecNumber evidence="7 8">6.3.5.1</ecNumber>
    </recommendedName>
    <alternativeName>
        <fullName evidence="7 8">NAD(+) synthase [glutamine-hydrolyzing]</fullName>
    </alternativeName>
</protein>
<feature type="domain" description="CN hydrolase" evidence="10">
    <location>
        <begin position="6"/>
        <end position="270"/>
    </location>
</feature>
<dbReference type="GO" id="GO:0004359">
    <property type="term" value="F:glutaminase activity"/>
    <property type="evidence" value="ECO:0007669"/>
    <property type="project" value="InterPro"/>
</dbReference>
<dbReference type="PIRSF" id="PIRSF006630">
    <property type="entry name" value="NADS_GAT"/>
    <property type="match status" value="1"/>
</dbReference>
<dbReference type="Gene3D" id="3.40.50.620">
    <property type="entry name" value="HUPs"/>
    <property type="match status" value="1"/>
</dbReference>
<evidence type="ECO:0000256" key="9">
    <source>
        <dbReference type="RuleBase" id="RU003811"/>
    </source>
</evidence>
<dbReference type="Gene3D" id="3.60.110.10">
    <property type="entry name" value="Carbon-nitrogen hydrolase"/>
    <property type="match status" value="1"/>
</dbReference>
<feature type="active site" description="For glutaminase activity" evidence="7">
    <location>
        <position position="116"/>
    </location>
</feature>
<evidence type="ECO:0000313" key="12">
    <source>
        <dbReference type="Proteomes" id="UP000198528"/>
    </source>
</evidence>
<feature type="binding site" evidence="7">
    <location>
        <position position="465"/>
    </location>
    <ligand>
        <name>ATP</name>
        <dbReference type="ChEBI" id="CHEBI:30616"/>
    </ligand>
</feature>
<keyword evidence="12" id="KW-1185">Reference proteome</keyword>
<feature type="binding site" evidence="7">
    <location>
        <position position="441"/>
    </location>
    <ligand>
        <name>deamido-NAD(+)</name>
        <dbReference type="ChEBI" id="CHEBI:58437"/>
        <note>ligand shared between two neighboring subunits</note>
    </ligand>
</feature>
<dbReference type="NCBIfam" id="NF002730">
    <property type="entry name" value="PRK02628.1"/>
    <property type="match status" value="1"/>
</dbReference>
<evidence type="ECO:0000313" key="11">
    <source>
        <dbReference type="EMBL" id="SDC42493.1"/>
    </source>
</evidence>
<evidence type="ECO:0000259" key="10">
    <source>
        <dbReference type="PROSITE" id="PS50263"/>
    </source>
</evidence>
<dbReference type="InterPro" id="IPR036526">
    <property type="entry name" value="C-N_Hydrolase_sf"/>
</dbReference>
<dbReference type="HAMAP" id="MF_02090">
    <property type="entry name" value="NadE_glutamine_dep"/>
    <property type="match status" value="1"/>
</dbReference>
<dbReference type="Proteomes" id="UP000198528">
    <property type="component" value="Unassembled WGS sequence"/>
</dbReference>
<accession>A0A1G6LH43</accession>
<dbReference type="SUPFAM" id="SSF52402">
    <property type="entry name" value="Adenine nucleotide alpha hydrolases-like"/>
    <property type="match status" value="1"/>
</dbReference>
<dbReference type="InterPro" id="IPR041856">
    <property type="entry name" value="NAD+_synth_C"/>
</dbReference>
<feature type="binding site" evidence="7">
    <location>
        <begin position="355"/>
        <end position="362"/>
    </location>
    <ligand>
        <name>ATP</name>
        <dbReference type="ChEBI" id="CHEBI:30616"/>
    </ligand>
</feature>
<dbReference type="GO" id="GO:0005524">
    <property type="term" value="F:ATP binding"/>
    <property type="evidence" value="ECO:0007669"/>
    <property type="project" value="UniProtKB-UniRule"/>
</dbReference>
<evidence type="ECO:0000256" key="8">
    <source>
        <dbReference type="PIRNR" id="PIRNR006630"/>
    </source>
</evidence>
<dbReference type="PANTHER" id="PTHR23090">
    <property type="entry name" value="NH 3 /GLUTAMINE-DEPENDENT NAD + SYNTHETASE"/>
    <property type="match status" value="1"/>
</dbReference>
<evidence type="ECO:0000256" key="5">
    <source>
        <dbReference type="ARBA" id="ARBA00022840"/>
    </source>
</evidence>
<dbReference type="GO" id="GO:0009435">
    <property type="term" value="P:NAD+ biosynthetic process"/>
    <property type="evidence" value="ECO:0007669"/>
    <property type="project" value="UniProtKB-UniRule"/>
</dbReference>
<keyword evidence="4 7" id="KW-0547">Nucleotide-binding</keyword>